<evidence type="ECO:0000313" key="1">
    <source>
        <dbReference type="EMBL" id="KZS19982.1"/>
    </source>
</evidence>
<keyword evidence="2" id="KW-1185">Reference proteome</keyword>
<protein>
    <submittedName>
        <fullName evidence="1">Uncharacterized protein</fullName>
    </submittedName>
</protein>
<dbReference type="OrthoDB" id="6380091at2759"/>
<evidence type="ECO:0000313" key="2">
    <source>
        <dbReference type="Proteomes" id="UP000076858"/>
    </source>
</evidence>
<dbReference type="EMBL" id="LRGB01000259">
    <property type="protein sequence ID" value="KZS19982.1"/>
    <property type="molecule type" value="Genomic_DNA"/>
</dbReference>
<comment type="caution">
    <text evidence="1">The sequence shown here is derived from an EMBL/GenBank/DDBJ whole genome shotgun (WGS) entry which is preliminary data.</text>
</comment>
<reference evidence="1 2" key="1">
    <citation type="submission" date="2016-03" db="EMBL/GenBank/DDBJ databases">
        <title>EvidentialGene: Evidence-directed Construction of Genes on Genomes.</title>
        <authorList>
            <person name="Gilbert D.G."/>
            <person name="Choi J.-H."/>
            <person name="Mockaitis K."/>
            <person name="Colbourne J."/>
            <person name="Pfrender M."/>
        </authorList>
    </citation>
    <scope>NUCLEOTIDE SEQUENCE [LARGE SCALE GENOMIC DNA]</scope>
    <source>
        <strain evidence="1 2">Xinb3</strain>
        <tissue evidence="1">Complete organism</tissue>
    </source>
</reference>
<dbReference type="AlphaFoldDB" id="A0A162QVD1"/>
<gene>
    <name evidence="1" type="ORF">APZ42_013451</name>
</gene>
<name>A0A162QVD1_9CRUS</name>
<accession>A0A162QVD1</accession>
<proteinExistence type="predicted"/>
<organism evidence="1 2">
    <name type="scientific">Daphnia magna</name>
    <dbReference type="NCBI Taxonomy" id="35525"/>
    <lineage>
        <taxon>Eukaryota</taxon>
        <taxon>Metazoa</taxon>
        <taxon>Ecdysozoa</taxon>
        <taxon>Arthropoda</taxon>
        <taxon>Crustacea</taxon>
        <taxon>Branchiopoda</taxon>
        <taxon>Diplostraca</taxon>
        <taxon>Cladocera</taxon>
        <taxon>Anomopoda</taxon>
        <taxon>Daphniidae</taxon>
        <taxon>Daphnia</taxon>
    </lineage>
</organism>
<sequence length="133" mass="15437">MLFGDRMIEHCKSLIRVMILSINTRLQDCFEDQELILAAILHPRFKNKWISEEDREAKTQLLMNTFKSLKQDPVCATIGNEEQQNMPVNLKTATSAQEGKKRKKDFFKRLFDPADADVDNEVDLYLSDTSKKL</sequence>
<dbReference type="Proteomes" id="UP000076858">
    <property type="component" value="Unassembled WGS sequence"/>
</dbReference>